<sequence>MKIACLQFDTQIGKVQDNIHKADETLGSALGTDDVENKVDVLVLPELAFTGYVFKSKASIRPYLEHTTSGISTQWAKQTSRRLRCYTVVGYPELANEYKPPSRHPRASDPFSETPIDVSDDDEDDKIQDHCYNACVVTSPDGEVVTNYRKTFLYSTDEIWASEGSNFGTTTFTFPTNNPSDASGGDAAAATAVAPTSQNQKNITVALGICMDLNPYKFEALFTAYEFANHVLSSSAQLVIVPMAWETREAYSPEALKAHEKAMHRSTVGYWAMRLEPLFGSGEEPDSEDEEELIGTSEKPEDADREEWEVVSNKERGNVVVVTCNRMGRENGTLFVGSSAIMNIKKKTADSGGSLKRCQAMGMGEEGLMIVEVDI</sequence>
<dbReference type="InterPro" id="IPR039703">
    <property type="entry name" value="Nta1"/>
</dbReference>
<evidence type="ECO:0000313" key="3">
    <source>
        <dbReference type="EMBL" id="KAK6496201.1"/>
    </source>
</evidence>
<proteinExistence type="predicted"/>
<dbReference type="AlphaFoldDB" id="A0AAV9VSK4"/>
<reference evidence="3 4" key="1">
    <citation type="submission" date="2023-08" db="EMBL/GenBank/DDBJ databases">
        <authorList>
            <person name="Palmer J.M."/>
        </authorList>
    </citation>
    <scope>NUCLEOTIDE SEQUENCE [LARGE SCALE GENOMIC DNA]</scope>
    <source>
        <strain evidence="3 4">TWF481</strain>
    </source>
</reference>
<dbReference type="InterPro" id="IPR036526">
    <property type="entry name" value="C-N_Hydrolase_sf"/>
</dbReference>
<organism evidence="3 4">
    <name type="scientific">Arthrobotrys musiformis</name>
    <dbReference type="NCBI Taxonomy" id="47236"/>
    <lineage>
        <taxon>Eukaryota</taxon>
        <taxon>Fungi</taxon>
        <taxon>Dikarya</taxon>
        <taxon>Ascomycota</taxon>
        <taxon>Pezizomycotina</taxon>
        <taxon>Orbiliomycetes</taxon>
        <taxon>Orbiliales</taxon>
        <taxon>Orbiliaceae</taxon>
        <taxon>Arthrobotrys</taxon>
    </lineage>
</organism>
<evidence type="ECO:0000259" key="2">
    <source>
        <dbReference type="PROSITE" id="PS50263"/>
    </source>
</evidence>
<dbReference type="GO" id="GO:0070773">
    <property type="term" value="F:protein-N-terminal glutamine amidohydrolase activity"/>
    <property type="evidence" value="ECO:0007669"/>
    <property type="project" value="InterPro"/>
</dbReference>
<comment type="caution">
    <text evidence="3">The sequence shown here is derived from an EMBL/GenBank/DDBJ whole genome shotgun (WGS) entry which is preliminary data.</text>
</comment>
<accession>A0AAV9VSK4</accession>
<dbReference type="Pfam" id="PF00795">
    <property type="entry name" value="CN_hydrolase"/>
    <property type="match status" value="1"/>
</dbReference>
<dbReference type="EMBL" id="JAVHJL010000011">
    <property type="protein sequence ID" value="KAK6496201.1"/>
    <property type="molecule type" value="Genomic_DNA"/>
</dbReference>
<dbReference type="Gene3D" id="3.60.110.10">
    <property type="entry name" value="Carbon-nitrogen hydrolase"/>
    <property type="match status" value="1"/>
</dbReference>
<dbReference type="PANTHER" id="PTHR11750:SF26">
    <property type="entry name" value="PROTEIN N-TERMINAL AMIDASE"/>
    <property type="match status" value="1"/>
</dbReference>
<gene>
    <name evidence="3" type="primary">NTA1</name>
    <name evidence="3" type="ORF">TWF481_002225</name>
</gene>
<dbReference type="GO" id="GO:0008418">
    <property type="term" value="F:protein-N-terminal asparagine amidohydrolase activity"/>
    <property type="evidence" value="ECO:0007669"/>
    <property type="project" value="InterPro"/>
</dbReference>
<keyword evidence="4" id="KW-1185">Reference proteome</keyword>
<dbReference type="InterPro" id="IPR003010">
    <property type="entry name" value="C-N_Hydrolase"/>
</dbReference>
<feature type="region of interest" description="Disordered" evidence="1">
    <location>
        <begin position="97"/>
        <end position="123"/>
    </location>
</feature>
<feature type="compositionally biased region" description="Acidic residues" evidence="1">
    <location>
        <begin position="283"/>
        <end position="293"/>
    </location>
</feature>
<keyword evidence="3" id="KW-0378">Hydrolase</keyword>
<protein>
    <submittedName>
        <fullName evidence="3">Carbon-nitrogen hydrolase</fullName>
    </submittedName>
</protein>
<evidence type="ECO:0000256" key="1">
    <source>
        <dbReference type="SAM" id="MobiDB-lite"/>
    </source>
</evidence>
<dbReference type="Proteomes" id="UP001370758">
    <property type="component" value="Unassembled WGS sequence"/>
</dbReference>
<feature type="domain" description="CN hydrolase" evidence="2">
    <location>
        <begin position="1"/>
        <end position="375"/>
    </location>
</feature>
<name>A0AAV9VSK4_9PEZI</name>
<dbReference type="PANTHER" id="PTHR11750">
    <property type="entry name" value="PROTEIN N-TERMINAL AMIDASE"/>
    <property type="match status" value="1"/>
</dbReference>
<dbReference type="GO" id="GO:0030163">
    <property type="term" value="P:protein catabolic process"/>
    <property type="evidence" value="ECO:0007669"/>
    <property type="project" value="TreeGrafter"/>
</dbReference>
<dbReference type="PROSITE" id="PS50263">
    <property type="entry name" value="CN_HYDROLASE"/>
    <property type="match status" value="1"/>
</dbReference>
<feature type="region of interest" description="Disordered" evidence="1">
    <location>
        <begin position="279"/>
        <end position="309"/>
    </location>
</feature>
<evidence type="ECO:0000313" key="4">
    <source>
        <dbReference type="Proteomes" id="UP001370758"/>
    </source>
</evidence>
<dbReference type="SUPFAM" id="SSF56317">
    <property type="entry name" value="Carbon-nitrogen hydrolase"/>
    <property type="match status" value="1"/>
</dbReference>